<keyword evidence="2" id="KW-1133">Transmembrane helix</keyword>
<dbReference type="OrthoDB" id="3173702at2759"/>
<dbReference type="Gene3D" id="1.20.1170.10">
    <property type="match status" value="1"/>
</dbReference>
<feature type="transmembrane region" description="Helical" evidence="2">
    <location>
        <begin position="236"/>
        <end position="262"/>
    </location>
</feature>
<organism evidence="3 4">
    <name type="scientific">Panaeolus cyanescens</name>
    <dbReference type="NCBI Taxonomy" id="181874"/>
    <lineage>
        <taxon>Eukaryota</taxon>
        <taxon>Fungi</taxon>
        <taxon>Dikarya</taxon>
        <taxon>Basidiomycota</taxon>
        <taxon>Agaricomycotina</taxon>
        <taxon>Agaricomycetes</taxon>
        <taxon>Agaricomycetidae</taxon>
        <taxon>Agaricales</taxon>
        <taxon>Agaricineae</taxon>
        <taxon>Galeropsidaceae</taxon>
        <taxon>Panaeolus</taxon>
    </lineage>
</organism>
<evidence type="ECO:0000313" key="3">
    <source>
        <dbReference type="EMBL" id="PPQ73411.1"/>
    </source>
</evidence>
<reference evidence="3 4" key="1">
    <citation type="journal article" date="2018" name="Evol. Lett.">
        <title>Horizontal gene cluster transfer increased hallucinogenic mushroom diversity.</title>
        <authorList>
            <person name="Reynolds H.T."/>
            <person name="Vijayakumar V."/>
            <person name="Gluck-Thaler E."/>
            <person name="Korotkin H.B."/>
            <person name="Matheny P.B."/>
            <person name="Slot J.C."/>
        </authorList>
    </citation>
    <scope>NUCLEOTIDE SEQUENCE [LARGE SCALE GENOMIC DNA]</scope>
    <source>
        <strain evidence="3 4">2629</strain>
    </source>
</reference>
<sequence>MSTTDLPPAYDAIKELGVYDTLPSDVKSLLPQLVDLPKDVQEKAQAAMAQEAAKDSTVKGLMAEVVALGDSALVIDQAFERVRIALGKVDQNNYKDKKGKPIPKLQPTWVGYQKRWTTFLWDSRDVATATEAYVRDFVDIIIPSIEAEQLDDAKIDLLEFINRKDPFGEKLNATETHDYAQKFSQDLIDLQKDLKAFKDTFDEFAKDQEVDLGDAINTKKSEIEAIQLEIKKCETVVMAMGIALGVTLAATGAGALAAVAALGPVGPFVAIGIVITGAIAAISELGTLIAYVVEANERRNGLATAQRQLASLESQLKHLQELQALLQNQKADIDLIATRIDRFKAIWGAVAHDAHLIYIKLETAATVGGSNSAFRSRLNLAKNMYTALADALALYATNLGKFEPNA</sequence>
<dbReference type="EMBL" id="NHTK01005819">
    <property type="protein sequence ID" value="PPQ73411.1"/>
    <property type="molecule type" value="Genomic_DNA"/>
</dbReference>
<keyword evidence="4" id="KW-1185">Reference proteome</keyword>
<evidence type="ECO:0000256" key="1">
    <source>
        <dbReference type="SAM" id="Coils"/>
    </source>
</evidence>
<gene>
    <name evidence="3" type="ORF">CVT24_008505</name>
</gene>
<feature type="transmembrane region" description="Helical" evidence="2">
    <location>
        <begin position="268"/>
        <end position="293"/>
    </location>
</feature>
<feature type="coiled-coil region" evidence="1">
    <location>
        <begin position="295"/>
        <end position="339"/>
    </location>
</feature>
<dbReference type="SUPFAM" id="SSF58100">
    <property type="entry name" value="Bacterial hemolysins"/>
    <property type="match status" value="1"/>
</dbReference>
<keyword evidence="1" id="KW-0175">Coiled coil</keyword>
<dbReference type="AlphaFoldDB" id="A0A409W4I9"/>
<proteinExistence type="predicted"/>
<name>A0A409W4I9_9AGAR</name>
<evidence type="ECO:0000313" key="4">
    <source>
        <dbReference type="Proteomes" id="UP000284842"/>
    </source>
</evidence>
<dbReference type="InParanoid" id="A0A409W4I9"/>
<accession>A0A409W4I9</accession>
<dbReference type="Proteomes" id="UP000284842">
    <property type="component" value="Unassembled WGS sequence"/>
</dbReference>
<protein>
    <submittedName>
        <fullName evidence="3">Uncharacterized protein</fullName>
    </submittedName>
</protein>
<evidence type="ECO:0000256" key="2">
    <source>
        <dbReference type="SAM" id="Phobius"/>
    </source>
</evidence>
<keyword evidence="2" id="KW-0472">Membrane</keyword>
<keyword evidence="2" id="KW-0812">Transmembrane</keyword>
<comment type="caution">
    <text evidence="3">The sequence shown here is derived from an EMBL/GenBank/DDBJ whole genome shotgun (WGS) entry which is preliminary data.</text>
</comment>